<protein>
    <submittedName>
        <fullName evidence="2">Uncharacterized protein</fullName>
    </submittedName>
</protein>
<proteinExistence type="predicted"/>
<accession>A0A8H3ZQP0</accession>
<evidence type="ECO:0000313" key="2">
    <source>
        <dbReference type="EMBL" id="KAF0328914.1"/>
    </source>
</evidence>
<sequence length="78" mass="9467">MCIWCACFGDDWEEDDWWPWNLFWHQTSTQYAAQRQLEWDSDHHRHHGDTNDSDDDHDDHEHDDDDNDDDDSDSDDSD</sequence>
<evidence type="ECO:0000256" key="1">
    <source>
        <dbReference type="SAM" id="MobiDB-lite"/>
    </source>
</evidence>
<reference evidence="2 3" key="1">
    <citation type="submission" date="2019-12" db="EMBL/GenBank/DDBJ databases">
        <title>A genome sequence resource for the geographically widespread anthracnose pathogen Colletotrichum asianum.</title>
        <authorList>
            <person name="Meng Y."/>
        </authorList>
    </citation>
    <scope>NUCLEOTIDE SEQUENCE [LARGE SCALE GENOMIC DNA]</scope>
    <source>
        <strain evidence="2 3">ICMP 18580</strain>
    </source>
</reference>
<name>A0A8H3ZQP0_9PEZI</name>
<evidence type="ECO:0000313" key="3">
    <source>
        <dbReference type="Proteomes" id="UP000434172"/>
    </source>
</evidence>
<dbReference type="EMBL" id="WOWK01000015">
    <property type="protein sequence ID" value="KAF0328914.1"/>
    <property type="molecule type" value="Genomic_DNA"/>
</dbReference>
<dbReference type="AlphaFoldDB" id="A0A8H3ZQP0"/>
<dbReference type="OrthoDB" id="10591565at2759"/>
<feature type="compositionally biased region" description="Acidic residues" evidence="1">
    <location>
        <begin position="51"/>
        <end position="78"/>
    </location>
</feature>
<organism evidence="2 3">
    <name type="scientific">Colletotrichum asianum</name>
    <dbReference type="NCBI Taxonomy" id="702518"/>
    <lineage>
        <taxon>Eukaryota</taxon>
        <taxon>Fungi</taxon>
        <taxon>Dikarya</taxon>
        <taxon>Ascomycota</taxon>
        <taxon>Pezizomycotina</taxon>
        <taxon>Sordariomycetes</taxon>
        <taxon>Hypocreomycetidae</taxon>
        <taxon>Glomerellales</taxon>
        <taxon>Glomerellaceae</taxon>
        <taxon>Colletotrichum</taxon>
        <taxon>Colletotrichum gloeosporioides species complex</taxon>
    </lineage>
</organism>
<dbReference type="Proteomes" id="UP000434172">
    <property type="component" value="Unassembled WGS sequence"/>
</dbReference>
<keyword evidence="3" id="KW-1185">Reference proteome</keyword>
<feature type="region of interest" description="Disordered" evidence="1">
    <location>
        <begin position="42"/>
        <end position="78"/>
    </location>
</feature>
<comment type="caution">
    <text evidence="2">The sequence shown here is derived from an EMBL/GenBank/DDBJ whole genome shotgun (WGS) entry which is preliminary data.</text>
</comment>
<gene>
    <name evidence="2" type="ORF">GQ607_003939</name>
</gene>